<protein>
    <submittedName>
        <fullName evidence="1">Uncharacterized protein</fullName>
    </submittedName>
</protein>
<name>A0A075HTT0_9ARCH</name>
<proteinExistence type="predicted"/>
<organism evidence="1">
    <name type="scientific">uncultured marine thaumarchaeote KM3_84_F11</name>
    <dbReference type="NCBI Taxonomy" id="1456314"/>
    <lineage>
        <taxon>Archaea</taxon>
        <taxon>Nitrososphaerota</taxon>
        <taxon>environmental samples</taxon>
    </lineage>
</organism>
<accession>A0A075HTT0</accession>
<sequence length="185" mass="21521">MLERSLFRITMNFPGICITVIFISLIGFIQPVSASTTTTQLEDPWQIITTTPLGYSGEQEYKAYLQTVVRDKNNQLVSVTESINIWKVPTFLPDNEPAPLWMDTVFYYTLKENYQTVIIDSIKYEKVEYFATFESTRADSYLWICADIQVYGNLCMKVFYARSPMVYLEDGNILTEKWTILRHIS</sequence>
<dbReference type="EMBL" id="KF901122">
    <property type="protein sequence ID" value="AIF18875.1"/>
    <property type="molecule type" value="Genomic_DNA"/>
</dbReference>
<dbReference type="AlphaFoldDB" id="A0A075HTT0"/>
<evidence type="ECO:0000313" key="1">
    <source>
        <dbReference type="EMBL" id="AIF18875.1"/>
    </source>
</evidence>
<reference evidence="1" key="1">
    <citation type="journal article" date="2014" name="Genome Biol. Evol.">
        <title>Pangenome evidence for extensive interdomain horizontal transfer affecting lineage core and shell genes in uncultured planktonic thaumarchaeota and euryarchaeota.</title>
        <authorList>
            <person name="Deschamps P."/>
            <person name="Zivanovic Y."/>
            <person name="Moreira D."/>
            <person name="Rodriguez-Valera F."/>
            <person name="Lopez-Garcia P."/>
        </authorList>
    </citation>
    <scope>NUCLEOTIDE SEQUENCE</scope>
</reference>